<dbReference type="AlphaFoldDB" id="A0AAW0FNS5"/>
<dbReference type="EMBL" id="JASBNA010000064">
    <property type="protein sequence ID" value="KAK7679036.1"/>
    <property type="molecule type" value="Genomic_DNA"/>
</dbReference>
<evidence type="ECO:0008006" key="14">
    <source>
        <dbReference type="Google" id="ProtNLM"/>
    </source>
</evidence>
<sequence>MWPRGTSFLCWVLTVHLIGIWLFTRGFLLTRLALSEVNSCDQSDSECTLPPSYKRTVVLIIDALRFDFISPHPPVPTSPYYHHVLRTPVDLSKAHPSRSVIFNSFPDPPTTTLQRIKGITTGSLPTFVDMGSNFGASSILEDSLIRQLHSAGKRIAFMGDDTWMSVFPTSFDPNMTHPYDSFNVEDLHSVDLGVIENLFPLLRQPNKSWDFLIGHFLGVDHVGHRLGPDNPTMQSKLQQMDDVIRDVVDLLDDDTLLVVLGDHGMDRKGDHGGDGELETSAGLWFYSKSRPLVDLKAEIPAYLLINRTFPDAEIAHRSVQQIDLVPSLSLLLGLPIPFNSLGTIIPELFWKGRTSTSFEHALKINGAQVKRYLDAYRSSPAGGELDSAWDEIENAWRGAAAGNMPSLTMNMFTRYALEACRILWAQFNVSLMTLGLSILLLGTVAAFAMYDSLSRMAQWEPWLDRVASTTLRWSLIGTTSGFAIALPARSFVKDIAIIDYVLFGAALASSVQVIRAGLPLSRLKSFGYSSLPLPLILHTLSFMSNSYTFWEDRVIPYLLLTSVIPSVLTGFAAPTPRLRKWILSFSYYSEYVCVSLRSALCVGKNNNLTVTSLSSLGPRSQPLRVSSLQSCCLQQQLCHGSPGNISEYQNPTKD</sequence>
<dbReference type="GO" id="GO:0006506">
    <property type="term" value="P:GPI anchor biosynthetic process"/>
    <property type="evidence" value="ECO:0007669"/>
    <property type="project" value="UniProtKB-KW"/>
</dbReference>
<comment type="caution">
    <text evidence="12">The sequence shown here is derived from an EMBL/GenBank/DDBJ whole genome shotgun (WGS) entry which is preliminary data.</text>
</comment>
<evidence type="ECO:0000256" key="7">
    <source>
        <dbReference type="ARBA" id="ARBA00022824"/>
    </source>
</evidence>
<dbReference type="Gene3D" id="3.40.720.10">
    <property type="entry name" value="Alkaline Phosphatase, subunit A"/>
    <property type="match status" value="1"/>
</dbReference>
<reference evidence="12 13" key="1">
    <citation type="submission" date="2022-09" db="EMBL/GenBank/DDBJ databases">
        <authorList>
            <person name="Palmer J.M."/>
        </authorList>
    </citation>
    <scope>NUCLEOTIDE SEQUENCE [LARGE SCALE GENOMIC DNA]</scope>
    <source>
        <strain evidence="12 13">DSM 7382</strain>
    </source>
</reference>
<keyword evidence="10" id="KW-0325">Glycoprotein</keyword>
<dbReference type="InterPro" id="IPR002591">
    <property type="entry name" value="Phosphodiest/P_Trfase"/>
</dbReference>
<dbReference type="PANTHER" id="PTHR23071">
    <property type="entry name" value="PHOSPHATIDYLINOSITOL GLYCAN"/>
    <property type="match status" value="1"/>
</dbReference>
<dbReference type="InterPro" id="IPR039524">
    <property type="entry name" value="PIGO/GPI13"/>
</dbReference>
<accession>A0AAW0FNS5</accession>
<keyword evidence="8 11" id="KW-1133">Transmembrane helix</keyword>
<evidence type="ECO:0000313" key="13">
    <source>
        <dbReference type="Proteomes" id="UP001385951"/>
    </source>
</evidence>
<evidence type="ECO:0000313" key="12">
    <source>
        <dbReference type="EMBL" id="KAK7679036.1"/>
    </source>
</evidence>
<feature type="transmembrane region" description="Helical" evidence="11">
    <location>
        <begin position="495"/>
        <end position="514"/>
    </location>
</feature>
<feature type="transmembrane region" description="Helical" evidence="11">
    <location>
        <begin position="429"/>
        <end position="450"/>
    </location>
</feature>
<comment type="subcellular location">
    <subcellularLocation>
        <location evidence="1">Endoplasmic reticulum membrane</location>
        <topology evidence="1">Multi-pass membrane protein</topology>
    </subcellularLocation>
</comment>
<dbReference type="InterPro" id="IPR017850">
    <property type="entry name" value="Alkaline_phosphatase_core_sf"/>
</dbReference>
<dbReference type="GO" id="GO:0005789">
    <property type="term" value="C:endoplasmic reticulum membrane"/>
    <property type="evidence" value="ECO:0007669"/>
    <property type="project" value="UniProtKB-SubCell"/>
</dbReference>
<dbReference type="Pfam" id="PF01663">
    <property type="entry name" value="Phosphodiest"/>
    <property type="match status" value="1"/>
</dbReference>
<evidence type="ECO:0000256" key="1">
    <source>
        <dbReference type="ARBA" id="ARBA00004477"/>
    </source>
</evidence>
<keyword evidence="6 11" id="KW-0812">Transmembrane</keyword>
<dbReference type="CDD" id="cd16023">
    <property type="entry name" value="GPI_EPT_3"/>
    <property type="match status" value="1"/>
</dbReference>
<keyword evidence="4" id="KW-0337">GPI-anchor biosynthesis</keyword>
<gene>
    <name evidence="12" type="ORF">QCA50_017980</name>
</gene>
<feature type="transmembrane region" description="Helical" evidence="11">
    <location>
        <begin position="471"/>
        <end position="489"/>
    </location>
</feature>
<evidence type="ECO:0000256" key="6">
    <source>
        <dbReference type="ARBA" id="ARBA00022692"/>
    </source>
</evidence>
<dbReference type="GO" id="GO:0051377">
    <property type="term" value="F:mannose-ethanolamine phosphotransferase activity"/>
    <property type="evidence" value="ECO:0007669"/>
    <property type="project" value="InterPro"/>
</dbReference>
<feature type="transmembrane region" description="Helical" evidence="11">
    <location>
        <begin position="554"/>
        <end position="573"/>
    </location>
</feature>
<keyword evidence="7" id="KW-0256">Endoplasmic reticulum</keyword>
<dbReference type="SUPFAM" id="SSF53649">
    <property type="entry name" value="Alkaline phosphatase-like"/>
    <property type="match status" value="1"/>
</dbReference>
<evidence type="ECO:0000256" key="10">
    <source>
        <dbReference type="ARBA" id="ARBA00023180"/>
    </source>
</evidence>
<dbReference type="Proteomes" id="UP001385951">
    <property type="component" value="Unassembled WGS sequence"/>
</dbReference>
<comment type="similarity">
    <text evidence="3">Belongs to the PIGG/PIGN/PIGO family. PIGO subfamily.</text>
</comment>
<protein>
    <recommendedName>
        <fullName evidence="14">GPI ethanolamine phosphate transferase 3</fullName>
    </recommendedName>
</protein>
<keyword evidence="13" id="KW-1185">Reference proteome</keyword>
<comment type="pathway">
    <text evidence="2">Glycolipid biosynthesis; glycosylphosphatidylinositol-anchor biosynthesis.</text>
</comment>
<name>A0AAW0FNS5_9APHY</name>
<dbReference type="InterPro" id="IPR037675">
    <property type="entry name" value="PIG-O_N"/>
</dbReference>
<evidence type="ECO:0000256" key="3">
    <source>
        <dbReference type="ARBA" id="ARBA00008695"/>
    </source>
</evidence>
<evidence type="ECO:0000256" key="11">
    <source>
        <dbReference type="SAM" id="Phobius"/>
    </source>
</evidence>
<feature type="transmembrane region" description="Helical" evidence="11">
    <location>
        <begin position="526"/>
        <end position="548"/>
    </location>
</feature>
<dbReference type="PANTHER" id="PTHR23071:SF1">
    <property type="entry name" value="GPI ETHANOLAMINE PHOSPHATE TRANSFERASE 3"/>
    <property type="match status" value="1"/>
</dbReference>
<evidence type="ECO:0000256" key="5">
    <source>
        <dbReference type="ARBA" id="ARBA00022679"/>
    </source>
</evidence>
<keyword evidence="5" id="KW-0808">Transferase</keyword>
<evidence type="ECO:0000256" key="9">
    <source>
        <dbReference type="ARBA" id="ARBA00023136"/>
    </source>
</evidence>
<proteinExistence type="inferred from homology"/>
<evidence type="ECO:0000256" key="8">
    <source>
        <dbReference type="ARBA" id="ARBA00022989"/>
    </source>
</evidence>
<organism evidence="12 13">
    <name type="scientific">Cerrena zonata</name>
    <dbReference type="NCBI Taxonomy" id="2478898"/>
    <lineage>
        <taxon>Eukaryota</taxon>
        <taxon>Fungi</taxon>
        <taxon>Dikarya</taxon>
        <taxon>Basidiomycota</taxon>
        <taxon>Agaricomycotina</taxon>
        <taxon>Agaricomycetes</taxon>
        <taxon>Polyporales</taxon>
        <taxon>Cerrenaceae</taxon>
        <taxon>Cerrena</taxon>
    </lineage>
</organism>
<evidence type="ECO:0000256" key="2">
    <source>
        <dbReference type="ARBA" id="ARBA00004687"/>
    </source>
</evidence>
<keyword evidence="9 11" id="KW-0472">Membrane</keyword>
<evidence type="ECO:0000256" key="4">
    <source>
        <dbReference type="ARBA" id="ARBA00022502"/>
    </source>
</evidence>